<evidence type="ECO:0000256" key="2">
    <source>
        <dbReference type="ARBA" id="ARBA00022490"/>
    </source>
</evidence>
<comment type="caution">
    <text evidence="7">The sequence shown here is derived from an EMBL/GenBank/DDBJ whole genome shotgun (WGS) entry which is preliminary data.</text>
</comment>
<feature type="transmembrane region" description="Helical" evidence="6">
    <location>
        <begin position="368"/>
        <end position="387"/>
    </location>
</feature>
<dbReference type="GO" id="GO:0005737">
    <property type="term" value="C:cytoplasm"/>
    <property type="evidence" value="ECO:0007669"/>
    <property type="project" value="UniProtKB-SubCell"/>
</dbReference>
<keyword evidence="4" id="KW-0802">TPR repeat</keyword>
<reference evidence="7" key="1">
    <citation type="submission" date="2018-02" db="EMBL/GenBank/DDBJ databases">
        <authorList>
            <person name="Vasarhelyi B.M."/>
            <person name="Deshmukh S."/>
            <person name="Balint B."/>
            <person name="Kukolya J."/>
        </authorList>
    </citation>
    <scope>NUCLEOTIDE SEQUENCE</scope>
    <source>
        <strain evidence="7">KB22</strain>
    </source>
</reference>
<dbReference type="SUPFAM" id="SSF48452">
    <property type="entry name" value="TPR-like"/>
    <property type="match status" value="2"/>
</dbReference>
<dbReference type="AlphaFoldDB" id="A0A928YRE6"/>
<accession>A0A928YRE6</accession>
<dbReference type="InterPro" id="IPR019734">
    <property type="entry name" value="TPR_rpt"/>
</dbReference>
<evidence type="ECO:0000256" key="3">
    <source>
        <dbReference type="ARBA" id="ARBA00022737"/>
    </source>
</evidence>
<dbReference type="Gene3D" id="1.25.40.10">
    <property type="entry name" value="Tetratricopeptide repeat domain"/>
    <property type="match status" value="2"/>
</dbReference>
<dbReference type="PANTHER" id="PTHR46630">
    <property type="entry name" value="TETRATRICOPEPTIDE REPEAT PROTEIN 29"/>
    <property type="match status" value="1"/>
</dbReference>
<evidence type="ECO:0000256" key="6">
    <source>
        <dbReference type="SAM" id="Phobius"/>
    </source>
</evidence>
<dbReference type="PANTHER" id="PTHR46630:SF1">
    <property type="entry name" value="TETRATRICOPEPTIDE REPEAT PROTEIN 29"/>
    <property type="match status" value="1"/>
</dbReference>
<proteinExistence type="inferred from homology"/>
<evidence type="ECO:0008006" key="9">
    <source>
        <dbReference type="Google" id="ProtNLM"/>
    </source>
</evidence>
<keyword evidence="6" id="KW-1133">Transmembrane helix</keyword>
<evidence type="ECO:0000313" key="7">
    <source>
        <dbReference type="EMBL" id="MBE8714075.1"/>
    </source>
</evidence>
<dbReference type="Proteomes" id="UP000616201">
    <property type="component" value="Unassembled WGS sequence"/>
</dbReference>
<comment type="similarity">
    <text evidence="5">Belongs to the Rap family.</text>
</comment>
<evidence type="ECO:0000256" key="1">
    <source>
        <dbReference type="ARBA" id="ARBA00004496"/>
    </source>
</evidence>
<dbReference type="InterPro" id="IPR051476">
    <property type="entry name" value="Bac_ResReg_Asp_Phosphatase"/>
</dbReference>
<keyword evidence="2" id="KW-0963">Cytoplasm</keyword>
<dbReference type="InterPro" id="IPR011990">
    <property type="entry name" value="TPR-like_helical_dom_sf"/>
</dbReference>
<dbReference type="SUPFAM" id="SSF46894">
    <property type="entry name" value="C-terminal effector domain of the bipartite response regulators"/>
    <property type="match status" value="1"/>
</dbReference>
<evidence type="ECO:0000256" key="4">
    <source>
        <dbReference type="ARBA" id="ARBA00022803"/>
    </source>
</evidence>
<keyword evidence="6" id="KW-0812">Transmembrane</keyword>
<evidence type="ECO:0000313" key="8">
    <source>
        <dbReference type="Proteomes" id="UP000616201"/>
    </source>
</evidence>
<dbReference type="GO" id="GO:0006355">
    <property type="term" value="P:regulation of DNA-templated transcription"/>
    <property type="evidence" value="ECO:0007669"/>
    <property type="project" value="InterPro"/>
</dbReference>
<gene>
    <name evidence="7" type="ORF">C4F49_10320</name>
</gene>
<dbReference type="GO" id="GO:0003677">
    <property type="term" value="F:DNA binding"/>
    <property type="evidence" value="ECO:0007669"/>
    <property type="project" value="InterPro"/>
</dbReference>
<sequence>MLLQPTEKQKVRFETALKNEKNFEKDTTALRNYLKSLISYSKQYKDPSLLVAYHSLLGNGFSSFYDRLNRQSADHYLQAIDLAKRNKLKEIHAWTLINYAYYLYSYRQTTLALPVFLEAAEALNQISPENMVFKDEAYKRMGYFFGTIGDNSEAINYLEIAQKYAEPKSSQLAAIHDNIGAYYLENKDTVHAVEYFERARAIAVEIKDYLRLGKVLGNLALVHEGRGEIDRALVLVEQDLAYSERYSSDNNTMFAQIIQARLLVKKNRLADAKKVLLKAEEFAESKDYLVRYVKEIEEIKLQIAIKTQSSEEELHARRKISLLNDSLIHLDGDEVLQQTKWLADKEKYNHSLELMNQKYNREQALKRAYAIVVILLILIVLYAVLNFKRKMKIRQHRYEKKVLQFQLDKIKSDVKLAEKSDKILSYKTYLSEKNTQIDELNKSIEQIKSSSSFYIEEQKGELNALLTSHLMTDENWISFKRAFEKGYAPFYHSLLKNYPDLTESNLRMIILTKLGLSSKEISNLLGITADAIKKSRQRLKKKMGEKWDSVVEPFHPEAEGKI</sequence>
<protein>
    <recommendedName>
        <fullName evidence="9">Tetratricopeptide repeat-containing protein</fullName>
    </recommendedName>
</protein>
<organism evidence="7 8">
    <name type="scientific">Sphingobacterium hungaricum</name>
    <dbReference type="NCBI Taxonomy" id="2082723"/>
    <lineage>
        <taxon>Bacteria</taxon>
        <taxon>Pseudomonadati</taxon>
        <taxon>Bacteroidota</taxon>
        <taxon>Sphingobacteriia</taxon>
        <taxon>Sphingobacteriales</taxon>
        <taxon>Sphingobacteriaceae</taxon>
        <taxon>Sphingobacterium</taxon>
    </lineage>
</organism>
<dbReference type="EMBL" id="PRDK01000005">
    <property type="protein sequence ID" value="MBE8714075.1"/>
    <property type="molecule type" value="Genomic_DNA"/>
</dbReference>
<keyword evidence="8" id="KW-1185">Reference proteome</keyword>
<keyword evidence="3" id="KW-0677">Repeat</keyword>
<comment type="subcellular location">
    <subcellularLocation>
        <location evidence="1">Cytoplasm</location>
    </subcellularLocation>
</comment>
<evidence type="ECO:0000256" key="5">
    <source>
        <dbReference type="ARBA" id="ARBA00038253"/>
    </source>
</evidence>
<name>A0A928YRE6_9SPHI</name>
<dbReference type="InterPro" id="IPR016032">
    <property type="entry name" value="Sig_transdc_resp-reg_C-effctor"/>
</dbReference>
<dbReference type="SMART" id="SM00028">
    <property type="entry name" value="TPR"/>
    <property type="match status" value="3"/>
</dbReference>
<keyword evidence="6" id="KW-0472">Membrane</keyword>